<dbReference type="InterPro" id="IPR036111">
    <property type="entry name" value="Mal/L-sulfo/L-lacto_DH-like_sf"/>
</dbReference>
<name>A0A9W6R274_9PSEU</name>
<dbReference type="InterPro" id="IPR003767">
    <property type="entry name" value="Malate/L-lactate_DH-like"/>
</dbReference>
<dbReference type="GO" id="GO:0016491">
    <property type="term" value="F:oxidoreductase activity"/>
    <property type="evidence" value="ECO:0007669"/>
    <property type="project" value="UniProtKB-KW"/>
</dbReference>
<organism evidence="3 4">
    <name type="scientific">Amycolatopsis taiwanensis</name>
    <dbReference type="NCBI Taxonomy" id="342230"/>
    <lineage>
        <taxon>Bacteria</taxon>
        <taxon>Bacillati</taxon>
        <taxon>Actinomycetota</taxon>
        <taxon>Actinomycetes</taxon>
        <taxon>Pseudonocardiales</taxon>
        <taxon>Pseudonocardiaceae</taxon>
        <taxon>Amycolatopsis</taxon>
    </lineage>
</organism>
<dbReference type="Pfam" id="PF02615">
    <property type="entry name" value="Ldh_2"/>
    <property type="match status" value="1"/>
</dbReference>
<keyword evidence="2" id="KW-0560">Oxidoreductase</keyword>
<dbReference type="Proteomes" id="UP001165136">
    <property type="component" value="Unassembled WGS sequence"/>
</dbReference>
<dbReference type="Gene3D" id="1.10.1530.10">
    <property type="match status" value="1"/>
</dbReference>
<dbReference type="PANTHER" id="PTHR11091:SF0">
    <property type="entry name" value="MALATE DEHYDROGENASE"/>
    <property type="match status" value="1"/>
</dbReference>
<reference evidence="3" key="1">
    <citation type="submission" date="2023-03" db="EMBL/GenBank/DDBJ databases">
        <title>Amycolatopsis taiwanensis NBRC 103393.</title>
        <authorList>
            <person name="Ichikawa N."/>
            <person name="Sato H."/>
            <person name="Tonouchi N."/>
        </authorList>
    </citation>
    <scope>NUCLEOTIDE SEQUENCE</scope>
    <source>
        <strain evidence="3">NBRC 103393</strain>
    </source>
</reference>
<sequence length="346" mass="35146">MGEGAQVKIRLAEARDLATELLAGAGLSSDRAARTAWCVVVADAWGVGSHGLLRLPYYLHRMRHGGYPPDAELTEVTDSGPLVTLDGGGGLGHWQAWRAAEITAERCARFGVAAVSVANSGHCGALGLYTVPGIEAGQVTLVFSNGPAVMPAWGGAKPLLSTSPLAAGIPSRPRPAIVDMATSAVARGRIAAHAKSGTPLPPGWALDAGGQPTTDPQAALHGLLAPLGGAKGFALALVVEALAGGLAGPNLSAEVPDMFADSGAAHPQRIGHLLVALDPNRFGAASARLDRLALSVVDSGGRLPGERRALPADLDPDQELDIADSTMAELRVWAGKLGVAATGRGS</sequence>
<evidence type="ECO:0000313" key="3">
    <source>
        <dbReference type="EMBL" id="GLY68164.1"/>
    </source>
</evidence>
<dbReference type="EMBL" id="BSTI01000010">
    <property type="protein sequence ID" value="GLY68164.1"/>
    <property type="molecule type" value="Genomic_DNA"/>
</dbReference>
<comment type="similarity">
    <text evidence="1">Belongs to the LDH2/MDH2 oxidoreductase family.</text>
</comment>
<dbReference type="InterPro" id="IPR043143">
    <property type="entry name" value="Mal/L-sulf/L-lact_DH-like_NADP"/>
</dbReference>
<evidence type="ECO:0000256" key="2">
    <source>
        <dbReference type="ARBA" id="ARBA00023002"/>
    </source>
</evidence>
<evidence type="ECO:0000256" key="1">
    <source>
        <dbReference type="ARBA" id="ARBA00006056"/>
    </source>
</evidence>
<gene>
    <name evidence="3" type="ORF">Atai01_47830</name>
</gene>
<dbReference type="AlphaFoldDB" id="A0A9W6R274"/>
<dbReference type="PANTHER" id="PTHR11091">
    <property type="entry name" value="OXIDOREDUCTASE-RELATED"/>
    <property type="match status" value="1"/>
</dbReference>
<accession>A0A9W6R274</accession>
<evidence type="ECO:0000313" key="4">
    <source>
        <dbReference type="Proteomes" id="UP001165136"/>
    </source>
</evidence>
<dbReference type="InterPro" id="IPR043144">
    <property type="entry name" value="Mal/L-sulf/L-lact_DH-like_ah"/>
</dbReference>
<proteinExistence type="inferred from homology"/>
<protein>
    <submittedName>
        <fullName evidence="3">Lactate dehydrogenase</fullName>
    </submittedName>
</protein>
<keyword evidence="4" id="KW-1185">Reference proteome</keyword>
<dbReference type="Gene3D" id="3.30.1370.60">
    <property type="entry name" value="Hypothetical oxidoreductase yiak, domain 2"/>
    <property type="match status" value="1"/>
</dbReference>
<dbReference type="SUPFAM" id="SSF89733">
    <property type="entry name" value="L-sulfolactate dehydrogenase-like"/>
    <property type="match status" value="1"/>
</dbReference>
<comment type="caution">
    <text evidence="3">The sequence shown here is derived from an EMBL/GenBank/DDBJ whole genome shotgun (WGS) entry which is preliminary data.</text>
</comment>